<evidence type="ECO:0000256" key="2">
    <source>
        <dbReference type="ARBA" id="ARBA00022842"/>
    </source>
</evidence>
<dbReference type="PANTHER" id="PTHR43007:SF1">
    <property type="entry name" value="2-PHOSPHO-L-LACTATE TRANSFERASE"/>
    <property type="match status" value="1"/>
</dbReference>
<evidence type="ECO:0000256" key="1">
    <source>
        <dbReference type="ARBA" id="ARBA00022679"/>
    </source>
</evidence>
<protein>
    <submittedName>
        <fullName evidence="3">2-phospho-L-lactate transferase</fullName>
        <ecNumber evidence="3">2.7.8.28</ecNumber>
    </submittedName>
</protein>
<dbReference type="CDD" id="cd07186">
    <property type="entry name" value="CofD_like"/>
    <property type="match status" value="1"/>
</dbReference>
<dbReference type="PANTHER" id="PTHR43007">
    <property type="entry name" value="2-PHOSPHO-L-LACTATE TRANSFERASE"/>
    <property type="match status" value="1"/>
</dbReference>
<sequence>MNVQSTLPLRGRPVVALCGGVGGAKLALGLERLIGADLTVIVNTGDDFEHLGLHVSPDIDTVLYTLGGLSDVERGWGRADETWNFMESLGGLGGETWFRLGDRDLAMHVERTRALRAGVSLTDFTTAVARQLGIAASILPMSDDRVETMVITADGPLPFQRYFVGLQCAPVVKRLEFRNAERAAASSQVLAALGNPNLAAVIICPSNPYLSVDPILAVSGIRKALDHVTAPIVAISPLIGGQAVKGPTAKIMAELGVPADSVAIARHYRFIDGLIIDETDRGDAGKIDMPVYVKSTWMRSLEDRDRLAADCLDFAVRLADAERRKVT</sequence>
<keyword evidence="2" id="KW-0460">Magnesium</keyword>
<dbReference type="EC" id="2.7.8.28" evidence="3"/>
<dbReference type="Gene3D" id="3.40.50.10680">
    <property type="entry name" value="CofD-like domains"/>
    <property type="match status" value="1"/>
</dbReference>
<dbReference type="InterPro" id="IPR038136">
    <property type="entry name" value="CofD-like_dom_sf"/>
</dbReference>
<comment type="caution">
    <text evidence="3">The sequence shown here is derived from an EMBL/GenBank/DDBJ whole genome shotgun (WGS) entry which is preliminary data.</text>
</comment>
<dbReference type="SUPFAM" id="SSF142338">
    <property type="entry name" value="CofD-like"/>
    <property type="match status" value="1"/>
</dbReference>
<dbReference type="Pfam" id="PF01933">
    <property type="entry name" value="CofD"/>
    <property type="match status" value="1"/>
</dbReference>
<accession>A0A4U6BNN0</accession>
<dbReference type="EMBL" id="LBIA02000001">
    <property type="protein sequence ID" value="TKT72070.1"/>
    <property type="molecule type" value="Genomic_DNA"/>
</dbReference>
<organism evidence="3 4">
    <name type="scientific">Afipia massiliensis</name>
    <dbReference type="NCBI Taxonomy" id="211460"/>
    <lineage>
        <taxon>Bacteria</taxon>
        <taxon>Pseudomonadati</taxon>
        <taxon>Pseudomonadota</taxon>
        <taxon>Alphaproteobacteria</taxon>
        <taxon>Hyphomicrobiales</taxon>
        <taxon>Nitrobacteraceae</taxon>
        <taxon>Afipia</taxon>
    </lineage>
</organism>
<dbReference type="STRING" id="211460.YH63_07060"/>
<reference evidence="3" key="1">
    <citation type="submission" date="2019-04" db="EMBL/GenBank/DDBJ databases">
        <title>Whole genome sequencing of cave bacteria.</title>
        <authorList>
            <person name="Gan H.M."/>
            <person name="Barton H."/>
            <person name="Savka M.A."/>
        </authorList>
    </citation>
    <scope>NUCLEOTIDE SEQUENCE [LARGE SCALE GENOMIC DNA]</scope>
    <source>
        <strain evidence="3">LC387</strain>
    </source>
</reference>
<dbReference type="InterPro" id="IPR010115">
    <property type="entry name" value="FbiA/CofD"/>
</dbReference>
<keyword evidence="1 3" id="KW-0808">Transferase</keyword>
<name>A0A4U6BNN0_9BRAD</name>
<gene>
    <name evidence="3" type="ORF">YH63_011940</name>
</gene>
<dbReference type="InterPro" id="IPR002882">
    <property type="entry name" value="CofD"/>
</dbReference>
<dbReference type="GO" id="GO:0000287">
    <property type="term" value="F:magnesium ion binding"/>
    <property type="evidence" value="ECO:0007669"/>
    <property type="project" value="InterPro"/>
</dbReference>
<dbReference type="Gene3D" id="1.10.8.240">
    <property type="entry name" value="CofD-like domain"/>
    <property type="match status" value="1"/>
</dbReference>
<dbReference type="GO" id="GO:0043743">
    <property type="term" value="F:LPPG:FO 2-phospho-L-lactate transferase activity"/>
    <property type="evidence" value="ECO:0007669"/>
    <property type="project" value="UniProtKB-EC"/>
</dbReference>
<dbReference type="AlphaFoldDB" id="A0A4U6BNN0"/>
<proteinExistence type="inferred from homology"/>
<dbReference type="Proteomes" id="UP000034832">
    <property type="component" value="Unassembled WGS sequence"/>
</dbReference>
<dbReference type="NCBIfam" id="TIGR01819">
    <property type="entry name" value="F420_cofD"/>
    <property type="match status" value="1"/>
</dbReference>
<evidence type="ECO:0000313" key="3">
    <source>
        <dbReference type="EMBL" id="TKT72070.1"/>
    </source>
</evidence>
<dbReference type="HAMAP" id="MF_01257">
    <property type="entry name" value="CofD"/>
    <property type="match status" value="1"/>
</dbReference>
<dbReference type="OrthoDB" id="7466225at2"/>
<keyword evidence="4" id="KW-1185">Reference proteome</keyword>
<dbReference type="RefSeq" id="WP_046827416.1">
    <property type="nucleotide sequence ID" value="NZ_LBIA02000001.1"/>
</dbReference>
<evidence type="ECO:0000313" key="4">
    <source>
        <dbReference type="Proteomes" id="UP000034832"/>
    </source>
</evidence>